<keyword evidence="5 7" id="KW-1133">Transmembrane helix</keyword>
<feature type="transmembrane region" description="Helical" evidence="7">
    <location>
        <begin position="39"/>
        <end position="65"/>
    </location>
</feature>
<dbReference type="SUPFAM" id="SSF161098">
    <property type="entry name" value="MetI-like"/>
    <property type="match status" value="2"/>
</dbReference>
<evidence type="ECO:0000313" key="9">
    <source>
        <dbReference type="EMBL" id="GAC17901.1"/>
    </source>
</evidence>
<dbReference type="PROSITE" id="PS50928">
    <property type="entry name" value="ABC_TM1"/>
    <property type="match status" value="2"/>
</dbReference>
<dbReference type="AlphaFoldDB" id="K6Y1V8"/>
<organism evidence="9 10">
    <name type="scientific">Paraglaciecola arctica BSs20135</name>
    <dbReference type="NCBI Taxonomy" id="493475"/>
    <lineage>
        <taxon>Bacteria</taxon>
        <taxon>Pseudomonadati</taxon>
        <taxon>Pseudomonadota</taxon>
        <taxon>Gammaproteobacteria</taxon>
        <taxon>Alteromonadales</taxon>
        <taxon>Alteromonadaceae</taxon>
        <taxon>Paraglaciecola</taxon>
    </lineage>
</organism>
<sequence length="525" mass="59021">MFLISLLPILGIVVGLWPPEQVTFADLKPFLAYQGLSVSIFMTLFSAIFSTLVSLYIAFMVYSQYHLSQRLQSFEKYLAPLLSLPHLAIALGLVFLFSDGSLFFVDPGLPRKGLSTLILAIVIKEVPFFLLIFSAIGRQLPIKYWLLQGKALGYQDYRCWWFLVFPPLLKQSRLALLAAAAYTLSVVDVSLLVGPNIPELFAVSVYRWQTSFAAGDQALAFWANVMLVILLAVTVFILYAHEKLAHGACKSLATQGSRFYLGKINPIFTAWLPMLGLLTAMMVVVFALWSFGFNWHSDSLVLTQLTTKLWQDEWLFFSLPLQNSLLIGFFAGLLGVALALLALELQRQKGKYWPDYYWLLAIILPQLSMVLGWQIMHIWSQGGYHSGWIVLSHLPFTFAYAYLVLKGPFLNVEPRYELLAASFGYSSWQSWWQVRFRLLLPAVFTAFAIAFSVSISQYIPTLMMGAGRVTTITTEAVAIGTGTQQDLIALYVLLQSILPFMAFFVAALLARRFRGSMGGNSVRDY</sequence>
<evidence type="ECO:0000256" key="7">
    <source>
        <dbReference type="SAM" id="Phobius"/>
    </source>
</evidence>
<keyword evidence="4 7" id="KW-0812">Transmembrane</keyword>
<dbReference type="CDD" id="cd06261">
    <property type="entry name" value="TM_PBP2"/>
    <property type="match status" value="1"/>
</dbReference>
<feature type="transmembrane region" description="Helical" evidence="7">
    <location>
        <begin position="174"/>
        <end position="198"/>
    </location>
</feature>
<dbReference type="PANTHER" id="PTHR30183:SF6">
    <property type="entry name" value="INNER MEMBRANE ABC TRANSPORTER PERMEASE PROTEIN YNJC"/>
    <property type="match status" value="1"/>
</dbReference>
<evidence type="ECO:0000256" key="6">
    <source>
        <dbReference type="ARBA" id="ARBA00023136"/>
    </source>
</evidence>
<evidence type="ECO:0000259" key="8">
    <source>
        <dbReference type="PROSITE" id="PS50928"/>
    </source>
</evidence>
<dbReference type="GO" id="GO:0055085">
    <property type="term" value="P:transmembrane transport"/>
    <property type="evidence" value="ECO:0007669"/>
    <property type="project" value="InterPro"/>
</dbReference>
<evidence type="ECO:0000256" key="3">
    <source>
        <dbReference type="ARBA" id="ARBA00022475"/>
    </source>
</evidence>
<reference evidence="9 10" key="1">
    <citation type="journal article" date="2017" name="Antonie Van Leeuwenhoek">
        <title>Rhizobium rhizosphaerae sp. nov., a novel species isolated from rice rhizosphere.</title>
        <authorList>
            <person name="Zhao J.J."/>
            <person name="Zhang J."/>
            <person name="Zhang R.J."/>
            <person name="Zhang C.W."/>
            <person name="Yin H.Q."/>
            <person name="Zhang X.X."/>
        </authorList>
    </citation>
    <scope>NUCLEOTIDE SEQUENCE [LARGE SCALE GENOMIC DNA]</scope>
    <source>
        <strain evidence="9 10">BSs20135</strain>
    </source>
</reference>
<feature type="transmembrane region" description="Helical" evidence="7">
    <location>
        <begin position="117"/>
        <end position="136"/>
    </location>
</feature>
<dbReference type="Proteomes" id="UP000006327">
    <property type="component" value="Unassembled WGS sequence"/>
</dbReference>
<feature type="transmembrane region" description="Helical" evidence="7">
    <location>
        <begin position="488"/>
        <end position="510"/>
    </location>
</feature>
<feature type="transmembrane region" description="Helical" evidence="7">
    <location>
        <begin position="218"/>
        <end position="240"/>
    </location>
</feature>
<feature type="transmembrane region" description="Helical" evidence="7">
    <location>
        <begin position="385"/>
        <end position="405"/>
    </location>
</feature>
<dbReference type="Gene3D" id="1.10.3720.10">
    <property type="entry name" value="MetI-like"/>
    <property type="match status" value="2"/>
</dbReference>
<evidence type="ECO:0000256" key="2">
    <source>
        <dbReference type="ARBA" id="ARBA00022448"/>
    </source>
</evidence>
<proteinExistence type="predicted"/>
<evidence type="ECO:0000256" key="5">
    <source>
        <dbReference type="ARBA" id="ARBA00022989"/>
    </source>
</evidence>
<comment type="caution">
    <text evidence="9">The sequence shown here is derived from an EMBL/GenBank/DDBJ whole genome shotgun (WGS) entry which is preliminary data.</text>
</comment>
<evidence type="ECO:0000256" key="1">
    <source>
        <dbReference type="ARBA" id="ARBA00004651"/>
    </source>
</evidence>
<feature type="transmembrane region" description="Helical" evidence="7">
    <location>
        <begin position="268"/>
        <end position="291"/>
    </location>
</feature>
<accession>K6Y1V8</accession>
<dbReference type="STRING" id="493475.GARC_0920"/>
<feature type="transmembrane region" description="Helical" evidence="7">
    <location>
        <begin position="438"/>
        <end position="459"/>
    </location>
</feature>
<feature type="transmembrane region" description="Helical" evidence="7">
    <location>
        <begin position="325"/>
        <end position="345"/>
    </location>
</feature>
<dbReference type="PANTHER" id="PTHR30183">
    <property type="entry name" value="MOLYBDENUM TRANSPORT SYSTEM PERMEASE PROTEIN MODB"/>
    <property type="match status" value="1"/>
</dbReference>
<dbReference type="EMBL" id="BAEO01000012">
    <property type="protein sequence ID" value="GAC17901.1"/>
    <property type="molecule type" value="Genomic_DNA"/>
</dbReference>
<keyword evidence="3" id="KW-1003">Cell membrane</keyword>
<dbReference type="eggNOG" id="COG4135">
    <property type="taxonomic scope" value="Bacteria"/>
</dbReference>
<feature type="domain" description="ABC transmembrane type-1" evidence="8">
    <location>
        <begin position="321"/>
        <end position="506"/>
    </location>
</feature>
<feature type="transmembrane region" description="Helical" evidence="7">
    <location>
        <begin position="357"/>
        <end position="379"/>
    </location>
</feature>
<protein>
    <submittedName>
        <fullName evidence="9">ABC transporter, permease protein, putative</fullName>
    </submittedName>
</protein>
<feature type="domain" description="ABC transmembrane type-1" evidence="8">
    <location>
        <begin position="36"/>
        <end position="238"/>
    </location>
</feature>
<feature type="transmembrane region" description="Helical" evidence="7">
    <location>
        <begin position="77"/>
        <end position="97"/>
    </location>
</feature>
<dbReference type="GO" id="GO:0005886">
    <property type="term" value="C:plasma membrane"/>
    <property type="evidence" value="ECO:0007669"/>
    <property type="project" value="UniProtKB-SubCell"/>
</dbReference>
<keyword evidence="10" id="KW-1185">Reference proteome</keyword>
<name>K6Y1V8_9ALTE</name>
<dbReference type="InterPro" id="IPR000515">
    <property type="entry name" value="MetI-like"/>
</dbReference>
<evidence type="ECO:0000256" key="4">
    <source>
        <dbReference type="ARBA" id="ARBA00022692"/>
    </source>
</evidence>
<dbReference type="InterPro" id="IPR035906">
    <property type="entry name" value="MetI-like_sf"/>
</dbReference>
<gene>
    <name evidence="9" type="ORF">GARC_0920</name>
</gene>
<evidence type="ECO:0000313" key="10">
    <source>
        <dbReference type="Proteomes" id="UP000006327"/>
    </source>
</evidence>
<keyword evidence="6 7" id="KW-0472">Membrane</keyword>
<comment type="subcellular location">
    <subcellularLocation>
        <location evidence="1">Cell membrane</location>
        <topology evidence="1">Multi-pass membrane protein</topology>
    </subcellularLocation>
</comment>
<keyword evidence="2" id="KW-0813">Transport</keyword>